<feature type="disulfide bond" evidence="15">
    <location>
        <begin position="222"/>
        <end position="237"/>
    </location>
</feature>
<name>A0AAV2IK60_LYMST</name>
<comment type="caution">
    <text evidence="14">Lacks conserved residue(s) required for the propagation of feature annotation.</text>
</comment>
<dbReference type="FunFam" id="4.10.400.10:FF:000011">
    <property type="entry name" value="Low-density lipoprotein receptor-related protein 1"/>
    <property type="match status" value="1"/>
</dbReference>
<organism evidence="21 22">
    <name type="scientific">Lymnaea stagnalis</name>
    <name type="common">Great pond snail</name>
    <name type="synonym">Helix stagnalis</name>
    <dbReference type="NCBI Taxonomy" id="6523"/>
    <lineage>
        <taxon>Eukaryota</taxon>
        <taxon>Metazoa</taxon>
        <taxon>Spiralia</taxon>
        <taxon>Lophotrochozoa</taxon>
        <taxon>Mollusca</taxon>
        <taxon>Gastropoda</taxon>
        <taxon>Heterobranchia</taxon>
        <taxon>Euthyneura</taxon>
        <taxon>Panpulmonata</taxon>
        <taxon>Hygrophila</taxon>
        <taxon>Lymnaeoidea</taxon>
        <taxon>Lymnaeidae</taxon>
        <taxon>Lymnaea</taxon>
    </lineage>
</organism>
<keyword evidence="13" id="KW-0325">Glycoprotein</keyword>
<dbReference type="InterPro" id="IPR009030">
    <property type="entry name" value="Growth_fac_rcpt_cys_sf"/>
</dbReference>
<evidence type="ECO:0000256" key="2">
    <source>
        <dbReference type="ARBA" id="ARBA00022475"/>
    </source>
</evidence>
<dbReference type="Pfam" id="PF00058">
    <property type="entry name" value="Ldl_recept_b"/>
    <property type="match status" value="4"/>
</dbReference>
<feature type="signal peptide" evidence="19">
    <location>
        <begin position="1"/>
        <end position="30"/>
    </location>
</feature>
<evidence type="ECO:0000313" key="21">
    <source>
        <dbReference type="EMBL" id="CAL1546195.1"/>
    </source>
</evidence>
<gene>
    <name evidence="21" type="ORF">GSLYS_00019572001</name>
</gene>
<comment type="subcellular location">
    <subcellularLocation>
        <location evidence="1">Cell membrane</location>
        <topology evidence="1">Single-pass type I membrane protein</topology>
    </subcellularLocation>
</comment>
<dbReference type="GO" id="GO:0005509">
    <property type="term" value="F:calcium ion binding"/>
    <property type="evidence" value="ECO:0007669"/>
    <property type="project" value="InterPro"/>
</dbReference>
<feature type="disulfide bond" evidence="14">
    <location>
        <begin position="417"/>
        <end position="427"/>
    </location>
</feature>
<keyword evidence="2" id="KW-1003">Cell membrane</keyword>
<feature type="region of interest" description="Disordered" evidence="17">
    <location>
        <begin position="793"/>
        <end position="847"/>
    </location>
</feature>
<dbReference type="InterPro" id="IPR018097">
    <property type="entry name" value="EGF_Ca-bd_CS"/>
</dbReference>
<keyword evidence="8" id="KW-0106">Calcium</keyword>
<feature type="transmembrane region" description="Helical" evidence="18">
    <location>
        <begin position="865"/>
        <end position="888"/>
    </location>
</feature>
<dbReference type="GO" id="GO:0042562">
    <property type="term" value="F:hormone binding"/>
    <property type="evidence" value="ECO:0007669"/>
    <property type="project" value="TreeGrafter"/>
</dbReference>
<dbReference type="SMART" id="SM00181">
    <property type="entry name" value="EGF"/>
    <property type="match status" value="3"/>
</dbReference>
<dbReference type="FunFam" id="2.10.25.10:FF:000009">
    <property type="entry name" value="Low-density lipoprotein receptor isoform 1"/>
    <property type="match status" value="1"/>
</dbReference>
<dbReference type="GO" id="GO:0006898">
    <property type="term" value="P:receptor-mediated endocytosis"/>
    <property type="evidence" value="ECO:0007669"/>
    <property type="project" value="TreeGrafter"/>
</dbReference>
<dbReference type="Gene3D" id="2.10.25.10">
    <property type="entry name" value="Laminin"/>
    <property type="match status" value="3"/>
</dbReference>
<dbReference type="AlphaFoldDB" id="A0AAV2IK60"/>
<evidence type="ECO:0000256" key="14">
    <source>
        <dbReference type="PROSITE-ProRule" id="PRU00076"/>
    </source>
</evidence>
<evidence type="ECO:0000256" key="4">
    <source>
        <dbReference type="ARBA" id="ARBA00022583"/>
    </source>
</evidence>
<dbReference type="InterPro" id="IPR049883">
    <property type="entry name" value="NOTCH1_EGF-like"/>
</dbReference>
<dbReference type="InterPro" id="IPR023415">
    <property type="entry name" value="LDLR_class-A_CS"/>
</dbReference>
<dbReference type="Pfam" id="PF00057">
    <property type="entry name" value="Ldl_recept_a"/>
    <property type="match status" value="8"/>
</dbReference>
<feature type="compositionally biased region" description="Low complexity" evidence="17">
    <location>
        <begin position="813"/>
        <end position="832"/>
    </location>
</feature>
<evidence type="ECO:0000256" key="15">
    <source>
        <dbReference type="PROSITE-ProRule" id="PRU00124"/>
    </source>
</evidence>
<dbReference type="SMART" id="SM00135">
    <property type="entry name" value="LY"/>
    <property type="match status" value="5"/>
</dbReference>
<dbReference type="Proteomes" id="UP001497497">
    <property type="component" value="Unassembled WGS sequence"/>
</dbReference>
<evidence type="ECO:0000256" key="12">
    <source>
        <dbReference type="ARBA" id="ARBA00023170"/>
    </source>
</evidence>
<dbReference type="SUPFAM" id="SSF57424">
    <property type="entry name" value="LDL receptor-like module"/>
    <property type="match status" value="8"/>
</dbReference>
<dbReference type="PANTHER" id="PTHR22722:SF14">
    <property type="entry name" value="MEGALIN, ISOFORM A"/>
    <property type="match status" value="1"/>
</dbReference>
<dbReference type="InterPro" id="IPR002172">
    <property type="entry name" value="LDrepeatLR_classA_rpt"/>
</dbReference>
<dbReference type="PROSITE" id="PS51120">
    <property type="entry name" value="LDLRB"/>
    <property type="match status" value="3"/>
</dbReference>
<proteinExistence type="predicted"/>
<comment type="caution">
    <text evidence="21">The sequence shown here is derived from an EMBL/GenBank/DDBJ whole genome shotgun (WGS) entry which is preliminary data.</text>
</comment>
<keyword evidence="10 18" id="KW-0472">Membrane</keyword>
<reference evidence="21 22" key="1">
    <citation type="submission" date="2024-04" db="EMBL/GenBank/DDBJ databases">
        <authorList>
            <consortium name="Genoscope - CEA"/>
            <person name="William W."/>
        </authorList>
    </citation>
    <scope>NUCLEOTIDE SEQUENCE [LARGE SCALE GENOMIC DNA]</scope>
</reference>
<keyword evidence="11 14" id="KW-1015">Disulfide bond</keyword>
<dbReference type="FunFam" id="2.120.10.30:FF:000008">
    <property type="entry name" value="Low-density lipoprotein receptor-related protein 4"/>
    <property type="match status" value="1"/>
</dbReference>
<evidence type="ECO:0000256" key="3">
    <source>
        <dbReference type="ARBA" id="ARBA00022536"/>
    </source>
</evidence>
<evidence type="ECO:0000256" key="13">
    <source>
        <dbReference type="ARBA" id="ARBA00023180"/>
    </source>
</evidence>
<evidence type="ECO:0000256" key="5">
    <source>
        <dbReference type="ARBA" id="ARBA00022692"/>
    </source>
</evidence>
<dbReference type="CDD" id="cd00112">
    <property type="entry name" value="LDLa"/>
    <property type="match status" value="8"/>
</dbReference>
<dbReference type="InterPro" id="IPR001881">
    <property type="entry name" value="EGF-like_Ca-bd_dom"/>
</dbReference>
<dbReference type="SUPFAM" id="SSF57184">
    <property type="entry name" value="Growth factor receptor domain"/>
    <property type="match status" value="1"/>
</dbReference>
<dbReference type="SMART" id="SM00192">
    <property type="entry name" value="LDLa"/>
    <property type="match status" value="8"/>
</dbReference>
<keyword evidence="12" id="KW-0675">Receptor</keyword>
<accession>A0AAV2IK60</accession>
<evidence type="ECO:0000256" key="6">
    <source>
        <dbReference type="ARBA" id="ARBA00022729"/>
    </source>
</evidence>
<evidence type="ECO:0000256" key="1">
    <source>
        <dbReference type="ARBA" id="ARBA00004251"/>
    </source>
</evidence>
<protein>
    <recommendedName>
        <fullName evidence="20">EGF-like domain-containing protein</fullName>
    </recommendedName>
</protein>
<evidence type="ECO:0000313" key="22">
    <source>
        <dbReference type="Proteomes" id="UP001497497"/>
    </source>
</evidence>
<dbReference type="EMBL" id="CAXITT010000783">
    <property type="protein sequence ID" value="CAL1546195.1"/>
    <property type="molecule type" value="Genomic_DNA"/>
</dbReference>
<dbReference type="PROSITE" id="PS01187">
    <property type="entry name" value="EGF_CA"/>
    <property type="match status" value="1"/>
</dbReference>
<evidence type="ECO:0000256" key="18">
    <source>
        <dbReference type="SAM" id="Phobius"/>
    </source>
</evidence>
<evidence type="ECO:0000256" key="10">
    <source>
        <dbReference type="ARBA" id="ARBA00023136"/>
    </source>
</evidence>
<feature type="repeat" description="LDL-receptor class B" evidence="16">
    <location>
        <begin position="643"/>
        <end position="687"/>
    </location>
</feature>
<dbReference type="CDD" id="cd00054">
    <property type="entry name" value="EGF_CA"/>
    <property type="match status" value="1"/>
</dbReference>
<dbReference type="SUPFAM" id="SSF63825">
    <property type="entry name" value="YWTD domain"/>
    <property type="match status" value="1"/>
</dbReference>
<dbReference type="PROSITE" id="PS01186">
    <property type="entry name" value="EGF_2"/>
    <property type="match status" value="1"/>
</dbReference>
<dbReference type="Gene3D" id="4.10.400.10">
    <property type="entry name" value="Low-density Lipoprotein Receptor"/>
    <property type="match status" value="8"/>
</dbReference>
<dbReference type="PROSITE" id="PS01209">
    <property type="entry name" value="LDLRA_1"/>
    <property type="match status" value="3"/>
</dbReference>
<feature type="disulfide bond" evidence="15">
    <location>
        <begin position="269"/>
        <end position="284"/>
    </location>
</feature>
<dbReference type="InterPro" id="IPR000033">
    <property type="entry name" value="LDLR_classB_rpt"/>
</dbReference>
<dbReference type="InterPro" id="IPR000152">
    <property type="entry name" value="EGF-type_Asp/Asn_hydroxyl_site"/>
</dbReference>
<feature type="disulfide bond" evidence="15">
    <location>
        <begin position="203"/>
        <end position="215"/>
    </location>
</feature>
<dbReference type="InterPro" id="IPR036055">
    <property type="entry name" value="LDL_receptor-like_sf"/>
</dbReference>
<evidence type="ECO:0000256" key="19">
    <source>
        <dbReference type="SAM" id="SignalP"/>
    </source>
</evidence>
<feature type="disulfide bond" evidence="15">
    <location>
        <begin position="81"/>
        <end position="93"/>
    </location>
</feature>
<keyword evidence="9 18" id="KW-1133">Transmembrane helix</keyword>
<dbReference type="Pfam" id="PF07645">
    <property type="entry name" value="EGF_CA"/>
    <property type="match status" value="1"/>
</dbReference>
<dbReference type="PROSITE" id="PS00010">
    <property type="entry name" value="ASX_HYDROXYL"/>
    <property type="match status" value="1"/>
</dbReference>
<evidence type="ECO:0000256" key="8">
    <source>
        <dbReference type="ARBA" id="ARBA00022837"/>
    </source>
</evidence>
<evidence type="ECO:0000256" key="7">
    <source>
        <dbReference type="ARBA" id="ARBA00022737"/>
    </source>
</evidence>
<feature type="disulfide bond" evidence="15">
    <location>
        <begin position="184"/>
        <end position="199"/>
    </location>
</feature>
<dbReference type="Gene3D" id="2.120.10.30">
    <property type="entry name" value="TolB, C-terminal domain"/>
    <property type="match status" value="1"/>
</dbReference>
<dbReference type="PANTHER" id="PTHR22722">
    <property type="entry name" value="LOW-DENSITY LIPOPROTEIN RECEPTOR-RELATED PROTEIN 2-RELATED"/>
    <property type="match status" value="1"/>
</dbReference>
<feature type="repeat" description="LDL-receptor class B" evidence="16">
    <location>
        <begin position="599"/>
        <end position="642"/>
    </location>
</feature>
<dbReference type="InterPro" id="IPR000742">
    <property type="entry name" value="EGF"/>
</dbReference>
<dbReference type="SMART" id="SM00179">
    <property type="entry name" value="EGF_CA"/>
    <property type="match status" value="1"/>
</dbReference>
<keyword evidence="7" id="KW-0677">Repeat</keyword>
<feature type="disulfide bond" evidence="15">
    <location>
        <begin position="289"/>
        <end position="301"/>
    </location>
</feature>
<feature type="disulfide bond" evidence="15">
    <location>
        <begin position="210"/>
        <end position="228"/>
    </location>
</feature>
<evidence type="ECO:0000256" key="17">
    <source>
        <dbReference type="SAM" id="MobiDB-lite"/>
    </source>
</evidence>
<evidence type="ECO:0000256" key="16">
    <source>
        <dbReference type="PROSITE-ProRule" id="PRU00461"/>
    </source>
</evidence>
<evidence type="ECO:0000259" key="20">
    <source>
        <dbReference type="PROSITE" id="PS50026"/>
    </source>
</evidence>
<feature type="disulfide bond" evidence="15">
    <location>
        <begin position="123"/>
        <end position="135"/>
    </location>
</feature>
<feature type="domain" description="EGF-like" evidence="20">
    <location>
        <begin position="413"/>
        <end position="451"/>
    </location>
</feature>
<dbReference type="InterPro" id="IPR051221">
    <property type="entry name" value="LDLR-related"/>
</dbReference>
<dbReference type="InterPro" id="IPR011042">
    <property type="entry name" value="6-blade_b-propeller_TolB-like"/>
</dbReference>
<dbReference type="PROSITE" id="PS50068">
    <property type="entry name" value="LDLRA_2"/>
    <property type="match status" value="8"/>
</dbReference>
<dbReference type="PROSITE" id="PS50026">
    <property type="entry name" value="EGF_3"/>
    <property type="match status" value="1"/>
</dbReference>
<feature type="disulfide bond" evidence="15">
    <location>
        <begin position="142"/>
        <end position="157"/>
    </location>
</feature>
<keyword evidence="6 19" id="KW-0732">Signal</keyword>
<dbReference type="PRINTS" id="PR00261">
    <property type="entry name" value="LDLRECEPTOR"/>
</dbReference>
<keyword evidence="5 18" id="KW-0812">Transmembrane</keyword>
<feature type="repeat" description="LDL-receptor class B" evidence="16">
    <location>
        <begin position="556"/>
        <end position="598"/>
    </location>
</feature>
<evidence type="ECO:0000256" key="9">
    <source>
        <dbReference type="ARBA" id="ARBA00022989"/>
    </source>
</evidence>
<feature type="disulfide bond" evidence="15">
    <location>
        <begin position="334"/>
        <end position="352"/>
    </location>
</feature>
<feature type="disulfide bond" evidence="15">
    <location>
        <begin position="308"/>
        <end position="323"/>
    </location>
</feature>
<keyword evidence="22" id="KW-1185">Reference proteome</keyword>
<feature type="chain" id="PRO_5043629139" description="EGF-like domain-containing protein" evidence="19">
    <location>
        <begin position="31"/>
        <end position="940"/>
    </location>
</feature>
<feature type="disulfide bond" evidence="15">
    <location>
        <begin position="296"/>
        <end position="314"/>
    </location>
</feature>
<dbReference type="GO" id="GO:0016324">
    <property type="term" value="C:apical plasma membrane"/>
    <property type="evidence" value="ECO:0007669"/>
    <property type="project" value="TreeGrafter"/>
</dbReference>
<feature type="disulfide bond" evidence="15">
    <location>
        <begin position="88"/>
        <end position="106"/>
    </location>
</feature>
<keyword evidence="3 14" id="KW-0245">EGF-like domain</keyword>
<sequence>MSDRKMLFRQTTMFVKLFLVIVLYVDSSFGNNSSDITDLDCGPSEFACISSNKCVTLSWKCDGDPDCPDGEDEKNCSATTCTPNFFRCNNGLCISERWVCDGQDDCKDNSDEATEVCAERNTCVNKHKCSGTNMCIDPSLVCDGQPDCPEKDDEKDCSNLGCDKETEFKCHDNNGPCISSRWHCDGSDDCEDGSDEKNCTSQCEKGFKTCADGECINDLWWCDGDADCADKSDEAKCAELAVNQNCSETEFQCQGMSMVVQCVHMNWVCDGDSDCLDESDEKDCKPHTCNPNEIICDKNFCISELYVCDGDKDCEDGTDEFNCTVSCDVDSFDCGNQTCIPKTQLCDGFDHCIDGADESPLHCSSQVSSQTSCEHNNGGCMHLCKPNINSTGRTCECRPGYQLANHSNTDCQDINECETPGTCSQKCVNTKGSYKCDCEPGYTLIVPRYCKAIEGKHAVLILSDSHELRRYSLDEFRYSKLLENPVQRAVAMDFNIREHKVYWTDLQHKQVSVAGVNDVNHMKVIVNESIVKHPMKVIVNESIDMPDGLAVDWVHGNLYLSDTGLDKIEVLRLNGSHRKILVNTDLDEPRALVLDPQYGWIYWSDWGVQPKIEKCGMNGQNRKSIITKHIAWPNGLTIDYIQRRLYWVDAKLHTIGSSDLDGNNYKLILKNHGYLGHPFGITVFEDYLYWTDWMTNGVFKYSKFSQGNVTHVVMKLKTPMCIHAYHVVRQPSPMNHCGDNNGGCSHLCLPKPHEGVVAPTTPNYECACPDGMKFGEGEEKHHCVPSHEVVTNKIPTDQGKDMSNPNRLPYTIQTPPETQTTTKSSSSQETQTNFNQGETTDGVIPALNGTNSQLAHKESEGNGSVAIIVIVIVFVLGVTVAIIVALLIRRHKRKNVKSMNFDNPVYRKTTTDDQLIMEKNGSRSSLPSILKPLTQDVEIV</sequence>
<feature type="disulfide bond" evidence="15">
    <location>
        <begin position="327"/>
        <end position="339"/>
    </location>
</feature>
<evidence type="ECO:0000256" key="11">
    <source>
        <dbReference type="ARBA" id="ARBA00023157"/>
    </source>
</evidence>
<feature type="disulfide bond" evidence="15">
    <location>
        <begin position="61"/>
        <end position="76"/>
    </location>
</feature>
<dbReference type="Pfam" id="PF14670">
    <property type="entry name" value="FXa_inhibition"/>
    <property type="match status" value="1"/>
</dbReference>
<keyword evidence="4" id="KW-0254">Endocytosis</keyword>
<dbReference type="GO" id="GO:0043235">
    <property type="term" value="C:receptor complex"/>
    <property type="evidence" value="ECO:0007669"/>
    <property type="project" value="TreeGrafter"/>
</dbReference>